<sequence length="224" mass="25388">MDWSALYPTLVYVHVLLFVFWLGADLGVFLLGQHFRRRDYSIQERLTVLKLLVINDMGPRTAWALMVPSSLFLLKAGGHWPDIPDWLLVASLVIGLSWLTLVWDAFLHDQTPRAACDRKIENILKYLLTGFYLTLGTVSILHGEPLAGFIAWKALLFGAIFVAAIMIDVWFKPVGPLLVALVQNGSSDETEIPLRRQMDRTRIWVFATYVLLVVTSYLGVTKPF</sequence>
<accession>A0A7G5IGL3</accession>
<feature type="transmembrane region" description="Helical" evidence="1">
    <location>
        <begin position="52"/>
        <end position="74"/>
    </location>
</feature>
<dbReference type="EMBL" id="CP059851">
    <property type="protein sequence ID" value="QMW22505.1"/>
    <property type="molecule type" value="Genomic_DNA"/>
</dbReference>
<evidence type="ECO:0000313" key="3">
    <source>
        <dbReference type="Proteomes" id="UP000515292"/>
    </source>
</evidence>
<name>A0A7G5IGL3_9SPHN</name>
<reference evidence="2 3" key="1">
    <citation type="submission" date="2020-07" db="EMBL/GenBank/DDBJ databases">
        <title>Complete genome sequence for Sandaracinobacter sp. M6.</title>
        <authorList>
            <person name="Tang Y."/>
            <person name="Liu Q."/>
            <person name="Guo Z."/>
            <person name="Lei P."/>
            <person name="Huang B."/>
        </authorList>
    </citation>
    <scope>NUCLEOTIDE SEQUENCE [LARGE SCALE GENOMIC DNA]</scope>
    <source>
        <strain evidence="2 3">M6</strain>
    </source>
</reference>
<dbReference type="AlphaFoldDB" id="A0A7G5IGL3"/>
<proteinExistence type="predicted"/>
<feature type="transmembrane region" description="Helical" evidence="1">
    <location>
        <begin position="203"/>
        <end position="220"/>
    </location>
</feature>
<feature type="transmembrane region" description="Helical" evidence="1">
    <location>
        <begin position="86"/>
        <end position="106"/>
    </location>
</feature>
<keyword evidence="1" id="KW-0812">Transmembrane</keyword>
<protein>
    <recommendedName>
        <fullName evidence="4">DUF2269 family protein</fullName>
    </recommendedName>
</protein>
<dbReference type="Proteomes" id="UP000515292">
    <property type="component" value="Chromosome"/>
</dbReference>
<dbReference type="RefSeq" id="WP_182295458.1">
    <property type="nucleotide sequence ID" value="NZ_CP059851.1"/>
</dbReference>
<feature type="transmembrane region" description="Helical" evidence="1">
    <location>
        <begin position="12"/>
        <end position="31"/>
    </location>
</feature>
<evidence type="ECO:0000313" key="2">
    <source>
        <dbReference type="EMBL" id="QMW22505.1"/>
    </source>
</evidence>
<keyword evidence="1" id="KW-1133">Transmembrane helix</keyword>
<organism evidence="2 3">
    <name type="scientific">Sandaracinobacteroides saxicola</name>
    <dbReference type="NCBI Taxonomy" id="2759707"/>
    <lineage>
        <taxon>Bacteria</taxon>
        <taxon>Pseudomonadati</taxon>
        <taxon>Pseudomonadota</taxon>
        <taxon>Alphaproteobacteria</taxon>
        <taxon>Sphingomonadales</taxon>
        <taxon>Sphingosinicellaceae</taxon>
        <taxon>Sandaracinobacteroides</taxon>
    </lineage>
</organism>
<evidence type="ECO:0008006" key="4">
    <source>
        <dbReference type="Google" id="ProtNLM"/>
    </source>
</evidence>
<dbReference type="KEGG" id="sand:H3309_14380"/>
<evidence type="ECO:0000256" key="1">
    <source>
        <dbReference type="SAM" id="Phobius"/>
    </source>
</evidence>
<keyword evidence="1" id="KW-0472">Membrane</keyword>
<feature type="transmembrane region" description="Helical" evidence="1">
    <location>
        <begin position="149"/>
        <end position="171"/>
    </location>
</feature>
<feature type="transmembrane region" description="Helical" evidence="1">
    <location>
        <begin position="126"/>
        <end position="143"/>
    </location>
</feature>
<gene>
    <name evidence="2" type="ORF">H3309_14380</name>
</gene>
<keyword evidence="3" id="KW-1185">Reference proteome</keyword>